<feature type="transmembrane region" description="Helical" evidence="1">
    <location>
        <begin position="330"/>
        <end position="347"/>
    </location>
</feature>
<dbReference type="EMBL" id="FIGO01000001">
    <property type="protein sequence ID" value="CYU41660.1"/>
    <property type="molecule type" value="Genomic_DNA"/>
</dbReference>
<proteinExistence type="predicted"/>
<feature type="transmembrane region" description="Helical" evidence="1">
    <location>
        <begin position="20"/>
        <end position="38"/>
    </location>
</feature>
<dbReference type="Proteomes" id="UP000073485">
    <property type="component" value="Unassembled WGS sequence"/>
</dbReference>
<dbReference type="RefSeq" id="WP_044764954.1">
    <property type="nucleotide sequence ID" value="NZ_CEHU01000006.1"/>
</dbReference>
<dbReference type="GO" id="GO:0016740">
    <property type="term" value="F:transferase activity"/>
    <property type="evidence" value="ECO:0007669"/>
    <property type="project" value="UniProtKB-KW"/>
</dbReference>
<keyword evidence="1" id="KW-1133">Transmembrane helix</keyword>
<evidence type="ECO:0000313" key="3">
    <source>
        <dbReference type="Proteomes" id="UP000073485"/>
    </source>
</evidence>
<name>A0A0Z8GBV0_STRSU</name>
<sequence length="356" mass="41430">MGITKIDWKYLCSKHYIIKLFFSIGTLFLLFVSYSLLYPNPAPKEILDQQYETLDYLSLIYKDDSTLDDGEKEKIKDQIYELLMNLGKENTIYIMNEATDDLLPIYEERIELLEDLEGILPADYQPYLIDKSYVQNEVKILRYLVDYKKDYVVYKTQGPFLARIILFLGCGGGLILFCLLTGSYFSRKLSHQSLFEIIPINILGEVRTELLYTVQLFYLLPTIFIMIFTALYSLLIVKSNLFTYPMFLNVDQEYVVYSMNDLLLSLLTFFIVASIFMFFVQSYLISLVRDSTITTLFIYLLAGVSVVSRQFWLPFSHLFPIPILQSNGNLWLSLGVLIISIFILMLGKITKQKIVR</sequence>
<feature type="transmembrane region" description="Helical" evidence="1">
    <location>
        <begin position="160"/>
        <end position="185"/>
    </location>
</feature>
<evidence type="ECO:0000313" key="2">
    <source>
        <dbReference type="EMBL" id="CYU41660.1"/>
    </source>
</evidence>
<feature type="transmembrane region" description="Helical" evidence="1">
    <location>
        <begin position="262"/>
        <end position="284"/>
    </location>
</feature>
<keyword evidence="1" id="KW-0472">Membrane</keyword>
<keyword evidence="2" id="KW-0808">Transferase</keyword>
<feature type="transmembrane region" description="Helical" evidence="1">
    <location>
        <begin position="296"/>
        <end position="315"/>
    </location>
</feature>
<protein>
    <submittedName>
        <fullName evidence="2">Phosphoglycerol transferase and related proteins, alkaline phosphatase superfamily</fullName>
    </submittedName>
</protein>
<reference evidence="2 3" key="1">
    <citation type="submission" date="2016-02" db="EMBL/GenBank/DDBJ databases">
        <authorList>
            <consortium name="Pathogen Informatics"/>
        </authorList>
    </citation>
    <scope>NUCLEOTIDE SEQUENCE [LARGE SCALE GENOMIC DNA]</scope>
    <source>
        <strain evidence="2 3">LSS48</strain>
    </source>
</reference>
<accession>A0A0Z8GBV0</accession>
<organism evidence="2 3">
    <name type="scientific">Streptococcus suis</name>
    <dbReference type="NCBI Taxonomy" id="1307"/>
    <lineage>
        <taxon>Bacteria</taxon>
        <taxon>Bacillati</taxon>
        <taxon>Bacillota</taxon>
        <taxon>Bacilli</taxon>
        <taxon>Lactobacillales</taxon>
        <taxon>Streptococcaceae</taxon>
        <taxon>Streptococcus</taxon>
    </lineage>
</organism>
<gene>
    <name evidence="2" type="ORF">ERS132410_00104</name>
</gene>
<evidence type="ECO:0000256" key="1">
    <source>
        <dbReference type="SAM" id="Phobius"/>
    </source>
</evidence>
<dbReference type="AlphaFoldDB" id="A0A0Z8GBV0"/>
<keyword evidence="1" id="KW-0812">Transmembrane</keyword>
<feature type="transmembrane region" description="Helical" evidence="1">
    <location>
        <begin position="216"/>
        <end position="237"/>
    </location>
</feature>